<protein>
    <submittedName>
        <fullName evidence="9">Binding-protein-dependent transport systems inner membrane component</fullName>
    </submittedName>
</protein>
<gene>
    <name evidence="9" type="ORF">E6C60_1318</name>
</gene>
<evidence type="ECO:0000256" key="1">
    <source>
        <dbReference type="ARBA" id="ARBA00004651"/>
    </source>
</evidence>
<evidence type="ECO:0000256" key="4">
    <source>
        <dbReference type="ARBA" id="ARBA00022692"/>
    </source>
</evidence>
<dbReference type="OrthoDB" id="2563390at2"/>
<dbReference type="GO" id="GO:0055085">
    <property type="term" value="P:transmembrane transport"/>
    <property type="evidence" value="ECO:0007669"/>
    <property type="project" value="InterPro"/>
</dbReference>
<evidence type="ECO:0000256" key="3">
    <source>
        <dbReference type="ARBA" id="ARBA00022475"/>
    </source>
</evidence>
<accession>A0A4V1G3Q7</accession>
<evidence type="ECO:0000259" key="8">
    <source>
        <dbReference type="PROSITE" id="PS50928"/>
    </source>
</evidence>
<dbReference type="Proteomes" id="UP000300879">
    <property type="component" value="Chromosome"/>
</dbReference>
<dbReference type="SUPFAM" id="SSF161098">
    <property type="entry name" value="MetI-like"/>
    <property type="match status" value="1"/>
</dbReference>
<keyword evidence="4 7" id="KW-0812">Transmembrane</keyword>
<name>A0A4V1G3Q7_9BACL</name>
<keyword evidence="5 7" id="KW-1133">Transmembrane helix</keyword>
<keyword evidence="10" id="KW-1185">Reference proteome</keyword>
<feature type="transmembrane region" description="Helical" evidence="7">
    <location>
        <begin position="142"/>
        <end position="160"/>
    </location>
</feature>
<evidence type="ECO:0000256" key="7">
    <source>
        <dbReference type="RuleBase" id="RU363032"/>
    </source>
</evidence>
<feature type="transmembrane region" description="Helical" evidence="7">
    <location>
        <begin position="181"/>
        <end position="203"/>
    </location>
</feature>
<dbReference type="PANTHER" id="PTHR43744:SF9">
    <property type="entry name" value="POLYGALACTURONAN_RHAMNOGALACTURONAN TRANSPORT SYSTEM PERMEASE PROTEIN YTCP"/>
    <property type="match status" value="1"/>
</dbReference>
<evidence type="ECO:0000256" key="5">
    <source>
        <dbReference type="ARBA" id="ARBA00022989"/>
    </source>
</evidence>
<dbReference type="InterPro" id="IPR000515">
    <property type="entry name" value="MetI-like"/>
</dbReference>
<feature type="transmembrane region" description="Helical" evidence="7">
    <location>
        <begin position="255"/>
        <end position="276"/>
    </location>
</feature>
<sequence>MIYEKQERWFSIMVYFILFLAGASCLLPLIYIISVSFSSYDAIVTGKVSFWPIEATLDNYRQLLKGTRVVQGLVNNVILTVVGTLLSLGMTILAAYPLSRGYCYGRRFFTLAIIFTMLFQGGLIPSFMLIKNLDLMNTYWSLWLPGIVSTYNMLIMRTFFEQIPEEMIESAQIDGSGEWRILLHLILPLSKPVLATLGLFYAVHYWNLFLPVLLYITESEKINLTVMVQQMIQSTQLIALLGQDSANIDIMLTPAGIKSAGILVLVLPLMMVYPFLQKYFVKGVMLGAVKG</sequence>
<evidence type="ECO:0000256" key="6">
    <source>
        <dbReference type="ARBA" id="ARBA00023136"/>
    </source>
</evidence>
<feature type="transmembrane region" description="Helical" evidence="7">
    <location>
        <begin position="108"/>
        <end position="130"/>
    </location>
</feature>
<dbReference type="Gene3D" id="1.10.3720.10">
    <property type="entry name" value="MetI-like"/>
    <property type="match status" value="1"/>
</dbReference>
<dbReference type="EMBL" id="CP040396">
    <property type="protein sequence ID" value="QCT02034.1"/>
    <property type="molecule type" value="Genomic_DNA"/>
</dbReference>
<evidence type="ECO:0000313" key="9">
    <source>
        <dbReference type="EMBL" id="QCT02034.1"/>
    </source>
</evidence>
<keyword evidence="6 7" id="KW-0472">Membrane</keyword>
<dbReference type="RefSeq" id="WP_138225118.1">
    <property type="nucleotide sequence ID" value="NZ_CP040396.1"/>
</dbReference>
<dbReference type="PROSITE" id="PS50928">
    <property type="entry name" value="ABC_TM1"/>
    <property type="match status" value="1"/>
</dbReference>
<dbReference type="InterPro" id="IPR035906">
    <property type="entry name" value="MetI-like_sf"/>
</dbReference>
<proteinExistence type="inferred from homology"/>
<dbReference type="PANTHER" id="PTHR43744">
    <property type="entry name" value="ABC TRANSPORTER PERMEASE PROTEIN MG189-RELATED-RELATED"/>
    <property type="match status" value="1"/>
</dbReference>
<dbReference type="KEGG" id="palo:E6C60_1318"/>
<feature type="transmembrane region" description="Helical" evidence="7">
    <location>
        <begin position="73"/>
        <end position="96"/>
    </location>
</feature>
<feature type="transmembrane region" description="Helical" evidence="7">
    <location>
        <begin position="12"/>
        <end position="33"/>
    </location>
</feature>
<reference evidence="9 10" key="1">
    <citation type="submission" date="2019-05" db="EMBL/GenBank/DDBJ databases">
        <authorList>
            <person name="Chen C."/>
        </authorList>
    </citation>
    <scope>NUCLEOTIDE SEQUENCE [LARGE SCALE GENOMIC DNA]</scope>
    <source>
        <strain evidence="9 10">HB172198</strain>
    </source>
</reference>
<keyword evidence="3" id="KW-1003">Cell membrane</keyword>
<comment type="similarity">
    <text evidence="7">Belongs to the binding-protein-dependent transport system permease family.</text>
</comment>
<dbReference type="CDD" id="cd06261">
    <property type="entry name" value="TM_PBP2"/>
    <property type="match status" value="1"/>
</dbReference>
<evidence type="ECO:0000256" key="2">
    <source>
        <dbReference type="ARBA" id="ARBA00022448"/>
    </source>
</evidence>
<evidence type="ECO:0000313" key="10">
    <source>
        <dbReference type="Proteomes" id="UP000300879"/>
    </source>
</evidence>
<comment type="subcellular location">
    <subcellularLocation>
        <location evidence="1 7">Cell membrane</location>
        <topology evidence="1 7">Multi-pass membrane protein</topology>
    </subcellularLocation>
</comment>
<dbReference type="GO" id="GO:0005886">
    <property type="term" value="C:plasma membrane"/>
    <property type="evidence" value="ECO:0007669"/>
    <property type="project" value="UniProtKB-SubCell"/>
</dbReference>
<organism evidence="9 10">
    <name type="scientific">Paenibacillus algicola</name>
    <dbReference type="NCBI Taxonomy" id="2565926"/>
    <lineage>
        <taxon>Bacteria</taxon>
        <taxon>Bacillati</taxon>
        <taxon>Bacillota</taxon>
        <taxon>Bacilli</taxon>
        <taxon>Bacillales</taxon>
        <taxon>Paenibacillaceae</taxon>
        <taxon>Paenibacillus</taxon>
    </lineage>
</organism>
<feature type="domain" description="ABC transmembrane type-1" evidence="8">
    <location>
        <begin position="73"/>
        <end position="276"/>
    </location>
</feature>
<keyword evidence="2 7" id="KW-0813">Transport</keyword>
<dbReference type="PROSITE" id="PS51257">
    <property type="entry name" value="PROKAR_LIPOPROTEIN"/>
    <property type="match status" value="1"/>
</dbReference>
<dbReference type="AlphaFoldDB" id="A0A4V1G3Q7"/>
<dbReference type="Pfam" id="PF00528">
    <property type="entry name" value="BPD_transp_1"/>
    <property type="match status" value="1"/>
</dbReference>